<keyword evidence="4" id="KW-1185">Reference proteome</keyword>
<dbReference type="PROSITE" id="PS50206">
    <property type="entry name" value="RHODANESE_3"/>
    <property type="match status" value="1"/>
</dbReference>
<comment type="caution">
    <text evidence="3">The sequence shown here is derived from an EMBL/GenBank/DDBJ whole genome shotgun (WGS) entry which is preliminary data.</text>
</comment>
<feature type="compositionally biased region" description="Basic and acidic residues" evidence="1">
    <location>
        <begin position="17"/>
        <end position="27"/>
    </location>
</feature>
<evidence type="ECO:0000259" key="2">
    <source>
        <dbReference type="PROSITE" id="PS50206"/>
    </source>
</evidence>
<organism evidence="3 4">
    <name type="scientific">Nocardioides fonticola</name>
    <dbReference type="NCBI Taxonomy" id="450363"/>
    <lineage>
        <taxon>Bacteria</taxon>
        <taxon>Bacillati</taxon>
        <taxon>Actinomycetota</taxon>
        <taxon>Actinomycetes</taxon>
        <taxon>Propionibacteriales</taxon>
        <taxon>Nocardioidaceae</taxon>
        <taxon>Nocardioides</taxon>
    </lineage>
</organism>
<evidence type="ECO:0000313" key="3">
    <source>
        <dbReference type="EMBL" id="GAA4117636.1"/>
    </source>
</evidence>
<dbReference type="RefSeq" id="WP_344733052.1">
    <property type="nucleotide sequence ID" value="NZ_BAAAZH010000012.1"/>
</dbReference>
<feature type="region of interest" description="Disordered" evidence="1">
    <location>
        <begin position="1"/>
        <end position="29"/>
    </location>
</feature>
<dbReference type="EMBL" id="BAAAZH010000012">
    <property type="protein sequence ID" value="GAA4117636.1"/>
    <property type="molecule type" value="Genomic_DNA"/>
</dbReference>
<dbReference type="InterPro" id="IPR001763">
    <property type="entry name" value="Rhodanese-like_dom"/>
</dbReference>
<proteinExistence type="predicted"/>
<reference evidence="4" key="1">
    <citation type="journal article" date="2019" name="Int. J. Syst. Evol. Microbiol.">
        <title>The Global Catalogue of Microorganisms (GCM) 10K type strain sequencing project: providing services to taxonomists for standard genome sequencing and annotation.</title>
        <authorList>
            <consortium name="The Broad Institute Genomics Platform"/>
            <consortium name="The Broad Institute Genome Sequencing Center for Infectious Disease"/>
            <person name="Wu L."/>
            <person name="Ma J."/>
        </authorList>
    </citation>
    <scope>NUCLEOTIDE SEQUENCE [LARGE SCALE GENOMIC DNA]</scope>
    <source>
        <strain evidence="4">JCM 16703</strain>
    </source>
</reference>
<dbReference type="Proteomes" id="UP001501495">
    <property type="component" value="Unassembled WGS sequence"/>
</dbReference>
<dbReference type="Gene3D" id="3.40.250.10">
    <property type="entry name" value="Rhodanese-like domain"/>
    <property type="match status" value="1"/>
</dbReference>
<dbReference type="InterPro" id="IPR036873">
    <property type="entry name" value="Rhodanese-like_dom_sf"/>
</dbReference>
<evidence type="ECO:0000313" key="4">
    <source>
        <dbReference type="Proteomes" id="UP001501495"/>
    </source>
</evidence>
<evidence type="ECO:0000256" key="1">
    <source>
        <dbReference type="SAM" id="MobiDB-lite"/>
    </source>
</evidence>
<protein>
    <recommendedName>
        <fullName evidence="2">Rhodanese domain-containing protein</fullName>
    </recommendedName>
</protein>
<name>A0ABP7XHR2_9ACTN</name>
<accession>A0ABP7XHR2</accession>
<feature type="compositionally biased region" description="Polar residues" evidence="1">
    <location>
        <begin position="1"/>
        <end position="11"/>
    </location>
</feature>
<gene>
    <name evidence="3" type="ORF">GCM10022215_18540</name>
</gene>
<sequence>MAVPSDRSTATVLPIDRSADRAPDRSADQPLTGELIHARGARAALPAVPDREHAVSARAAFQELLARRAVLVDLRSARQRAQEGAVEGGLPVVVWSDGPPAGLAEVVAPGTRLVLLGPAGGLLLASLRAHGFADVVSVDGGFAAWRAAGMPTAA</sequence>
<feature type="domain" description="Rhodanese" evidence="2">
    <location>
        <begin position="125"/>
        <end position="154"/>
    </location>
</feature>
<dbReference type="SUPFAM" id="SSF52821">
    <property type="entry name" value="Rhodanese/Cell cycle control phosphatase"/>
    <property type="match status" value="1"/>
</dbReference>